<dbReference type="Gene3D" id="1.25.50.20">
    <property type="match status" value="2"/>
</dbReference>
<keyword evidence="5 10" id="KW-0479">Metal-binding</keyword>
<dbReference type="GO" id="GO:0005737">
    <property type="term" value="C:cytoplasm"/>
    <property type="evidence" value="ECO:0007669"/>
    <property type="project" value="TreeGrafter"/>
</dbReference>
<dbReference type="Proteomes" id="UP000675881">
    <property type="component" value="Chromosome 6"/>
</dbReference>
<dbReference type="EMBL" id="HG994585">
    <property type="protein sequence ID" value="CAF2967190.1"/>
    <property type="molecule type" value="Genomic_DNA"/>
</dbReference>
<dbReference type="OrthoDB" id="275509at2759"/>
<evidence type="ECO:0000256" key="10">
    <source>
        <dbReference type="PIRSR" id="PIRSR634016-3"/>
    </source>
</evidence>
<dbReference type="Pfam" id="PF11838">
    <property type="entry name" value="ERAP1_C"/>
    <property type="match status" value="2"/>
</dbReference>
<evidence type="ECO:0000256" key="2">
    <source>
        <dbReference type="ARBA" id="ARBA00010136"/>
    </source>
</evidence>
<evidence type="ECO:0000313" key="14">
    <source>
        <dbReference type="EMBL" id="CAF2967190.1"/>
    </source>
</evidence>
<dbReference type="FunFam" id="1.10.390.10:FF:000006">
    <property type="entry name" value="Puromycin-sensitive aminopeptidase"/>
    <property type="match status" value="1"/>
</dbReference>
<dbReference type="GO" id="GO:0070006">
    <property type="term" value="F:metalloaminopeptidase activity"/>
    <property type="evidence" value="ECO:0007669"/>
    <property type="project" value="TreeGrafter"/>
</dbReference>
<gene>
    <name evidence="14" type="ORF">LSAA_11966</name>
</gene>
<accession>A0A7R8HA57</accession>
<dbReference type="GO" id="GO:0008270">
    <property type="term" value="F:zinc ion binding"/>
    <property type="evidence" value="ECO:0007669"/>
    <property type="project" value="InterPro"/>
</dbReference>
<feature type="domain" description="Peptidase M1 membrane alanine aminopeptidase" evidence="12">
    <location>
        <begin position="27"/>
        <end position="196"/>
    </location>
</feature>
<dbReference type="GO" id="GO:0005886">
    <property type="term" value="C:plasma membrane"/>
    <property type="evidence" value="ECO:0007669"/>
    <property type="project" value="UniProtKB-SubCell"/>
</dbReference>
<feature type="active site" description="Proton acceptor" evidence="9">
    <location>
        <position position="99"/>
    </location>
</feature>
<evidence type="ECO:0000256" key="9">
    <source>
        <dbReference type="PIRSR" id="PIRSR634016-1"/>
    </source>
</evidence>
<comment type="cofactor">
    <cofactor evidence="10">
        <name>Zn(2+)</name>
        <dbReference type="ChEBI" id="CHEBI:29105"/>
    </cofactor>
    <text evidence="10">Binds 1 zinc ion per subunit.</text>
</comment>
<dbReference type="AlphaFoldDB" id="A0A7R8HA57"/>
<dbReference type="GO" id="GO:0042277">
    <property type="term" value="F:peptide binding"/>
    <property type="evidence" value="ECO:0007669"/>
    <property type="project" value="TreeGrafter"/>
</dbReference>
<dbReference type="GO" id="GO:0005615">
    <property type="term" value="C:extracellular space"/>
    <property type="evidence" value="ECO:0007669"/>
    <property type="project" value="TreeGrafter"/>
</dbReference>
<keyword evidence="7 10" id="KW-0862">Zinc</keyword>
<dbReference type="InterPro" id="IPR024571">
    <property type="entry name" value="ERAP1-like_C_dom"/>
</dbReference>
<sequence length="503" mass="58498">MIEAKTKQNVLVRVFAPLGKSSQAQLTLDTTIKSIEFYNDFFKIDYPLSKCDVVGVPEFSALAMENWGLIIFRDSYILYDPNVTSAHKKRDTIATITHEIAHQWFGNLVTMEWWTHLWLNEGFASFMGNICAMKIYPEMDFNVDFVVYYLKNSLKLDALKNSHPIEMNVEDPDEHFKDVIYHFMGDEEFRNGLCHYFFKSLPIKIRSLNIFGRPWNYLVQRNRGNDVYFVSVSSHFENKSLTLTLSQEKFNIDGSKSADGEKWIIPHPKLLGEIDRFNLWNDIFSLVEGGKMSTVSALKFLDAFKEEDTYSVWNNIIDSCHRISSIIMDQTYYPNYLKYVVNVMTNIYNQVGWEALPGESEKQKLLRPSLIKRMGLSGHEGAIEEARRRFDLHFNGSKNIEANLRNPIYKDQEEEKERIASVLGFVRDKDVLMDVWDFCTSSEVRTCDSVLLLASFSTNIVGRQLFWDLFKKNNSFFLMNQPVQLYIRLVELVSSGLYTYEKG</sequence>
<keyword evidence="4" id="KW-0645">Protease</keyword>
<dbReference type="SUPFAM" id="SSF55486">
    <property type="entry name" value="Metalloproteases ('zincins'), catalytic domain"/>
    <property type="match status" value="1"/>
</dbReference>
<evidence type="ECO:0000256" key="3">
    <source>
        <dbReference type="ARBA" id="ARBA00022438"/>
    </source>
</evidence>
<evidence type="ECO:0000256" key="7">
    <source>
        <dbReference type="ARBA" id="ARBA00022833"/>
    </source>
</evidence>
<protein>
    <submittedName>
        <fullName evidence="14">NPEPPS</fullName>
        <ecNumber evidence="14">3.4.11.-</ecNumber>
    </submittedName>
</protein>
<dbReference type="GO" id="GO:0006508">
    <property type="term" value="P:proteolysis"/>
    <property type="evidence" value="ECO:0007669"/>
    <property type="project" value="UniProtKB-KW"/>
</dbReference>
<dbReference type="InterPro" id="IPR001930">
    <property type="entry name" value="Peptidase_M1"/>
</dbReference>
<evidence type="ECO:0000256" key="4">
    <source>
        <dbReference type="ARBA" id="ARBA00022670"/>
    </source>
</evidence>
<comment type="similarity">
    <text evidence="2">Belongs to the peptidase M1 family.</text>
</comment>
<evidence type="ECO:0000313" key="15">
    <source>
        <dbReference type="Proteomes" id="UP000675881"/>
    </source>
</evidence>
<keyword evidence="3 14" id="KW-0031">Aminopeptidase</keyword>
<comment type="subcellular location">
    <subcellularLocation>
        <location evidence="1">Cell membrane</location>
        <topology evidence="1">Lipid-anchor</topology>
        <topology evidence="1">GPI-anchor</topology>
    </subcellularLocation>
</comment>
<evidence type="ECO:0000256" key="8">
    <source>
        <dbReference type="ARBA" id="ARBA00023049"/>
    </source>
</evidence>
<dbReference type="Gene3D" id="1.10.390.10">
    <property type="entry name" value="Neutral Protease Domain 2"/>
    <property type="match status" value="1"/>
</dbReference>
<evidence type="ECO:0000256" key="11">
    <source>
        <dbReference type="PIRSR" id="PIRSR634016-4"/>
    </source>
</evidence>
<dbReference type="Pfam" id="PF01433">
    <property type="entry name" value="Peptidase_M1"/>
    <property type="match status" value="1"/>
</dbReference>
<evidence type="ECO:0000256" key="6">
    <source>
        <dbReference type="ARBA" id="ARBA00022801"/>
    </source>
</evidence>
<organism evidence="14 15">
    <name type="scientific">Lepeophtheirus salmonis</name>
    <name type="common">Salmon louse</name>
    <name type="synonym">Caligus salmonis</name>
    <dbReference type="NCBI Taxonomy" id="72036"/>
    <lineage>
        <taxon>Eukaryota</taxon>
        <taxon>Metazoa</taxon>
        <taxon>Ecdysozoa</taxon>
        <taxon>Arthropoda</taxon>
        <taxon>Crustacea</taxon>
        <taxon>Multicrustacea</taxon>
        <taxon>Hexanauplia</taxon>
        <taxon>Copepoda</taxon>
        <taxon>Siphonostomatoida</taxon>
        <taxon>Caligidae</taxon>
        <taxon>Lepeophtheirus</taxon>
    </lineage>
</organism>
<feature type="domain" description="ERAP1-like C-terminal" evidence="13">
    <location>
        <begin position="412"/>
        <end position="473"/>
    </location>
</feature>
<dbReference type="EC" id="3.4.11.-" evidence="14"/>
<keyword evidence="8" id="KW-0482">Metalloprotease</keyword>
<dbReference type="PANTHER" id="PTHR11533">
    <property type="entry name" value="PROTEASE M1 ZINC METALLOPROTEASE"/>
    <property type="match status" value="1"/>
</dbReference>
<feature type="binding site" evidence="10">
    <location>
        <position position="98"/>
    </location>
    <ligand>
        <name>Zn(2+)</name>
        <dbReference type="ChEBI" id="CHEBI:29105"/>
        <note>catalytic</note>
    </ligand>
</feature>
<evidence type="ECO:0000256" key="5">
    <source>
        <dbReference type="ARBA" id="ARBA00022723"/>
    </source>
</evidence>
<dbReference type="PANTHER" id="PTHR11533:SF299">
    <property type="entry name" value="AMINOPEPTIDASE"/>
    <property type="match status" value="1"/>
</dbReference>
<keyword evidence="6 14" id="KW-0378">Hydrolase</keyword>
<feature type="binding site" evidence="10">
    <location>
        <position position="102"/>
    </location>
    <ligand>
        <name>Zn(2+)</name>
        <dbReference type="ChEBI" id="CHEBI:29105"/>
        <note>catalytic</note>
    </ligand>
</feature>
<dbReference type="GO" id="GO:0043171">
    <property type="term" value="P:peptide catabolic process"/>
    <property type="evidence" value="ECO:0007669"/>
    <property type="project" value="TreeGrafter"/>
</dbReference>
<dbReference type="InterPro" id="IPR014782">
    <property type="entry name" value="Peptidase_M1_dom"/>
</dbReference>
<dbReference type="InterPro" id="IPR034016">
    <property type="entry name" value="M1_APN-typ"/>
</dbReference>
<reference evidence="14" key="1">
    <citation type="submission" date="2021-02" db="EMBL/GenBank/DDBJ databases">
        <authorList>
            <person name="Bekaert M."/>
        </authorList>
    </citation>
    <scope>NUCLEOTIDE SEQUENCE</scope>
    <source>
        <strain evidence="14">IoA-00</strain>
    </source>
</reference>
<evidence type="ECO:0000259" key="12">
    <source>
        <dbReference type="Pfam" id="PF01433"/>
    </source>
</evidence>
<evidence type="ECO:0000256" key="1">
    <source>
        <dbReference type="ARBA" id="ARBA00004609"/>
    </source>
</evidence>
<keyword evidence="15" id="KW-1185">Reference proteome</keyword>
<dbReference type="CDD" id="cd09601">
    <property type="entry name" value="M1_APN-Q_like"/>
    <property type="match status" value="1"/>
</dbReference>
<dbReference type="InterPro" id="IPR050344">
    <property type="entry name" value="Peptidase_M1_aminopeptidases"/>
</dbReference>
<feature type="binding site" evidence="10">
    <location>
        <position position="121"/>
    </location>
    <ligand>
        <name>Zn(2+)</name>
        <dbReference type="ChEBI" id="CHEBI:29105"/>
        <note>catalytic</note>
    </ligand>
</feature>
<evidence type="ECO:0000259" key="13">
    <source>
        <dbReference type="Pfam" id="PF11838"/>
    </source>
</evidence>
<proteinExistence type="inferred from homology"/>
<feature type="domain" description="ERAP1-like C-terminal" evidence="13">
    <location>
        <begin position="268"/>
        <end position="410"/>
    </location>
</feature>
<name>A0A7R8HA57_LEPSM</name>
<dbReference type="InterPro" id="IPR027268">
    <property type="entry name" value="Peptidase_M4/M1_CTD_sf"/>
</dbReference>
<feature type="site" description="Transition state stabilizer" evidence="11">
    <location>
        <position position="181"/>
    </location>
</feature>
<dbReference type="PRINTS" id="PR00756">
    <property type="entry name" value="ALADIPTASE"/>
</dbReference>